<evidence type="ECO:0000256" key="14">
    <source>
        <dbReference type="SAM" id="Coils"/>
    </source>
</evidence>
<accession>E6SL23</accession>
<dbReference type="GO" id="GO:0000716">
    <property type="term" value="P:transcription-coupled nucleotide-excision repair, DNA damage recognition"/>
    <property type="evidence" value="ECO:0007669"/>
    <property type="project" value="UniProtKB-UniRule"/>
</dbReference>
<dbReference type="GO" id="GO:0005737">
    <property type="term" value="C:cytoplasm"/>
    <property type="evidence" value="ECO:0007669"/>
    <property type="project" value="UniProtKB-SubCell"/>
</dbReference>
<dbReference type="Pfam" id="PF00271">
    <property type="entry name" value="Helicase_C"/>
    <property type="match status" value="1"/>
</dbReference>
<comment type="subcellular location">
    <subcellularLocation>
        <location evidence="1 13">Cytoplasm</location>
    </subcellularLocation>
</comment>
<dbReference type="Gene3D" id="3.30.2060.10">
    <property type="entry name" value="Penicillin-binding protein 1b domain"/>
    <property type="match status" value="1"/>
</dbReference>
<dbReference type="PANTHER" id="PTHR47964:SF1">
    <property type="entry name" value="ATP-DEPENDENT DNA HELICASE HOMOLOG RECG, CHLOROPLASTIC"/>
    <property type="match status" value="1"/>
</dbReference>
<dbReference type="Proteomes" id="UP000008915">
    <property type="component" value="Chromosome"/>
</dbReference>
<proteinExistence type="inferred from homology"/>
<evidence type="ECO:0000256" key="8">
    <source>
        <dbReference type="ARBA" id="ARBA00023125"/>
    </source>
</evidence>
<dbReference type="EMBL" id="CP002344">
    <property type="protein sequence ID" value="ADU50225.1"/>
    <property type="molecule type" value="Genomic_DNA"/>
</dbReference>
<dbReference type="FunFam" id="3.40.50.300:FF:000546">
    <property type="entry name" value="Transcription-repair-coupling factor"/>
    <property type="match status" value="1"/>
</dbReference>
<comment type="function">
    <text evidence="13">Couples transcription and DNA repair by recognizing RNA polymerase (RNAP) stalled at DNA lesions. Mediates ATP-dependent release of RNAP and its truncated transcript from the DNA, and recruitment of nucleotide excision repair machinery to the damaged site.</text>
</comment>
<dbReference type="GO" id="GO:0003684">
    <property type="term" value="F:damaged DNA binding"/>
    <property type="evidence" value="ECO:0007669"/>
    <property type="project" value="InterPro"/>
</dbReference>
<dbReference type="Gene3D" id="3.90.1150.50">
    <property type="entry name" value="Transcription-repair-coupling factor, D7 domain"/>
    <property type="match status" value="1"/>
</dbReference>
<organism evidence="18 19">
    <name type="scientific">Thermaerobacter marianensis (strain ATCC 700841 / DSM 12885 / JCM 10246 / 7p75a)</name>
    <dbReference type="NCBI Taxonomy" id="644966"/>
    <lineage>
        <taxon>Bacteria</taxon>
        <taxon>Bacillati</taxon>
        <taxon>Bacillota</taxon>
        <taxon>Clostridia</taxon>
        <taxon>Eubacteriales</taxon>
        <taxon>Clostridiales Family XVII. Incertae Sedis</taxon>
        <taxon>Thermaerobacter</taxon>
    </lineage>
</organism>
<keyword evidence="19" id="KW-1185">Reference proteome</keyword>
<dbReference type="InterPro" id="IPR036101">
    <property type="entry name" value="CarD-like/TRCF_RID_sf"/>
</dbReference>
<evidence type="ECO:0000256" key="3">
    <source>
        <dbReference type="ARBA" id="ARBA00022741"/>
    </source>
</evidence>
<dbReference type="EC" id="3.6.4.-" evidence="13"/>
<evidence type="ECO:0000256" key="12">
    <source>
        <dbReference type="ARBA" id="ARBA00070128"/>
    </source>
</evidence>
<dbReference type="STRING" id="644966.Tmar_0100"/>
<evidence type="ECO:0000256" key="11">
    <source>
        <dbReference type="ARBA" id="ARBA00061399"/>
    </source>
</evidence>
<dbReference type="HOGENOM" id="CLU_005122_1_3_9"/>
<dbReference type="Gene3D" id="3.40.50.300">
    <property type="entry name" value="P-loop containing nucleotide triphosphate hydrolases"/>
    <property type="match status" value="2"/>
</dbReference>
<dbReference type="InterPro" id="IPR004576">
    <property type="entry name" value="Mfd"/>
</dbReference>
<dbReference type="CDD" id="cd17991">
    <property type="entry name" value="DEXHc_TRCF"/>
    <property type="match status" value="1"/>
</dbReference>
<keyword evidence="6" id="KW-0347">Helicase</keyword>
<dbReference type="Pfam" id="PF00270">
    <property type="entry name" value="DEAD"/>
    <property type="match status" value="1"/>
</dbReference>
<dbReference type="InterPro" id="IPR014001">
    <property type="entry name" value="Helicase_ATP-bd"/>
</dbReference>
<dbReference type="Pfam" id="PF17757">
    <property type="entry name" value="UvrB_inter"/>
    <property type="match status" value="1"/>
</dbReference>
<dbReference type="eggNOG" id="COG1197">
    <property type="taxonomic scope" value="Bacteria"/>
</dbReference>
<dbReference type="SMART" id="SM00490">
    <property type="entry name" value="HELICc"/>
    <property type="match status" value="1"/>
</dbReference>
<feature type="domain" description="Helicase ATP-binding" evidence="16">
    <location>
        <begin position="653"/>
        <end position="814"/>
    </location>
</feature>
<keyword evidence="2 13" id="KW-0963">Cytoplasm</keyword>
<evidence type="ECO:0000256" key="5">
    <source>
        <dbReference type="ARBA" id="ARBA00022801"/>
    </source>
</evidence>
<dbReference type="SUPFAM" id="SSF141259">
    <property type="entry name" value="CarD-like"/>
    <property type="match status" value="1"/>
</dbReference>
<dbReference type="PROSITE" id="PS51192">
    <property type="entry name" value="HELICASE_ATP_BIND_1"/>
    <property type="match status" value="1"/>
</dbReference>
<dbReference type="Pfam" id="PF02559">
    <property type="entry name" value="CarD_TRCF_RID"/>
    <property type="match status" value="1"/>
</dbReference>
<dbReference type="SUPFAM" id="SSF52540">
    <property type="entry name" value="P-loop containing nucleoside triphosphate hydrolases"/>
    <property type="match status" value="4"/>
</dbReference>
<dbReference type="Pfam" id="PF03461">
    <property type="entry name" value="TRCF"/>
    <property type="match status" value="1"/>
</dbReference>
<evidence type="ECO:0000256" key="10">
    <source>
        <dbReference type="ARBA" id="ARBA00061104"/>
    </source>
</evidence>
<keyword evidence="5 13" id="KW-0378">Hydrolase</keyword>
<evidence type="ECO:0000256" key="7">
    <source>
        <dbReference type="ARBA" id="ARBA00022840"/>
    </source>
</evidence>
<dbReference type="PROSITE" id="PS51194">
    <property type="entry name" value="HELICASE_CTER"/>
    <property type="match status" value="1"/>
</dbReference>
<comment type="similarity">
    <text evidence="11 13">In the C-terminal section; belongs to the helicase family. RecG subfamily.</text>
</comment>
<feature type="region of interest" description="Disordered" evidence="15">
    <location>
        <begin position="1179"/>
        <end position="1219"/>
    </location>
</feature>
<evidence type="ECO:0000256" key="4">
    <source>
        <dbReference type="ARBA" id="ARBA00022763"/>
    </source>
</evidence>
<dbReference type="InterPro" id="IPR041471">
    <property type="entry name" value="UvrB_inter"/>
</dbReference>
<protein>
    <recommendedName>
        <fullName evidence="12 13">Transcription-repair-coupling factor</fullName>
        <shortName evidence="13">TRCF</shortName>
        <ecNumber evidence="13">3.6.4.-</ecNumber>
    </recommendedName>
</protein>
<dbReference type="Gene3D" id="3.40.50.11180">
    <property type="match status" value="1"/>
</dbReference>
<dbReference type="SMART" id="SM01058">
    <property type="entry name" value="CarD_TRCF"/>
    <property type="match status" value="1"/>
</dbReference>
<dbReference type="InterPro" id="IPR027417">
    <property type="entry name" value="P-loop_NTPase"/>
</dbReference>
<evidence type="ECO:0000256" key="6">
    <source>
        <dbReference type="ARBA" id="ARBA00022806"/>
    </source>
</evidence>
<dbReference type="InterPro" id="IPR011545">
    <property type="entry name" value="DEAD/DEAH_box_helicase_dom"/>
</dbReference>
<evidence type="ECO:0000256" key="15">
    <source>
        <dbReference type="SAM" id="MobiDB-lite"/>
    </source>
</evidence>
<evidence type="ECO:0000256" key="2">
    <source>
        <dbReference type="ARBA" id="ARBA00022490"/>
    </source>
</evidence>
<evidence type="ECO:0000259" key="17">
    <source>
        <dbReference type="PROSITE" id="PS51194"/>
    </source>
</evidence>
<evidence type="ECO:0000256" key="1">
    <source>
        <dbReference type="ARBA" id="ARBA00004496"/>
    </source>
</evidence>
<dbReference type="GO" id="GO:0006355">
    <property type="term" value="P:regulation of DNA-templated transcription"/>
    <property type="evidence" value="ECO:0007669"/>
    <property type="project" value="UniProtKB-UniRule"/>
</dbReference>
<reference evidence="18 19" key="1">
    <citation type="journal article" date="2010" name="Stand. Genomic Sci.">
        <title>Complete genome sequence of Thermaerobacter marianensis type strain (7p75a).</title>
        <authorList>
            <person name="Han C."/>
            <person name="Gu W."/>
            <person name="Zhang X."/>
            <person name="Lapidus A."/>
            <person name="Nolan M."/>
            <person name="Copeland A."/>
            <person name="Lucas S."/>
            <person name="Del Rio T.G."/>
            <person name="Tice H."/>
            <person name="Cheng J.F."/>
            <person name="Tapia R."/>
            <person name="Goodwin L."/>
            <person name="Pitluck S."/>
            <person name="Pagani I."/>
            <person name="Ivanova N."/>
            <person name="Mavromatis K."/>
            <person name="Mikhailova N."/>
            <person name="Pati A."/>
            <person name="Chen A."/>
            <person name="Palaniappan K."/>
            <person name="Land M."/>
            <person name="Hauser L."/>
            <person name="Chang Y.J."/>
            <person name="Jeffries C.D."/>
            <person name="Schneider S."/>
            <person name="Rohde M."/>
            <person name="Goker M."/>
            <person name="Pukall R."/>
            <person name="Woyke T."/>
            <person name="Bristow J."/>
            <person name="Eisen J.A."/>
            <person name="Markowitz V."/>
            <person name="Hugenholtz P."/>
            <person name="Kyrpides N.C."/>
            <person name="Klenk H.P."/>
            <person name="Detter J.C."/>
        </authorList>
    </citation>
    <scope>NUCLEOTIDE SEQUENCE [LARGE SCALE GENOMIC DNA]</scope>
    <source>
        <strain evidence="19">ATCC 700841 / DSM 12885 / JCM 10246 / 7p75a</strain>
    </source>
</reference>
<keyword evidence="3 13" id="KW-0547">Nucleotide-binding</keyword>
<dbReference type="KEGG" id="tmr:Tmar_0100"/>
<dbReference type="Gene3D" id="2.40.10.170">
    <property type="match status" value="1"/>
</dbReference>
<evidence type="ECO:0000256" key="13">
    <source>
        <dbReference type="HAMAP-Rule" id="MF_00969"/>
    </source>
</evidence>
<dbReference type="InterPro" id="IPR037235">
    <property type="entry name" value="TRCF-like_C_D7"/>
</dbReference>
<dbReference type="InterPro" id="IPR005118">
    <property type="entry name" value="TRCF_C"/>
</dbReference>
<feature type="domain" description="Helicase C-terminal" evidence="17">
    <location>
        <begin position="823"/>
        <end position="989"/>
    </location>
</feature>
<keyword evidence="9 13" id="KW-0234">DNA repair</keyword>
<gene>
    <name evidence="13" type="primary">mfd</name>
    <name evidence="18" type="ordered locus">Tmar_0100</name>
</gene>
<name>E6SL23_THEM7</name>
<reference evidence="19" key="2">
    <citation type="journal article" date="2010" name="Stand. Genomic Sci.">
        <title>Complete genome sequence of Thermaerobacter marianensis type strain (7p75aT).</title>
        <authorList>
            <person name="Han C."/>
            <person name="Gu W."/>
            <person name="Zhang X."/>
            <person name="Lapidus A."/>
            <person name="Nolan M."/>
            <person name="Copeland A."/>
            <person name="Lucas S."/>
            <person name="Glavina Del Rio T."/>
            <person name="Tice H."/>
            <person name="Cheng J."/>
            <person name="Tapia R."/>
            <person name="Goodwin L."/>
            <person name="Pitluck S."/>
            <person name="Pagani I."/>
            <person name="Ivanova N."/>
            <person name="Mavromatis K."/>
            <person name="Mikhailova N."/>
            <person name="Pati A."/>
            <person name="Chen A."/>
            <person name="Palaniappan K."/>
            <person name="Land M."/>
            <person name="Hauser L."/>
            <person name="Chang Y."/>
            <person name="Jeffries C."/>
            <person name="Schneider S."/>
            <person name="Rohde M."/>
            <person name="Goker M."/>
            <person name="Pukall R."/>
            <person name="Woyke T."/>
            <person name="Bristow J."/>
            <person name="Eisen J."/>
            <person name="Markowitz V."/>
            <person name="Hugenholtz P."/>
            <person name="Kyrpides N."/>
            <person name="Klenk H."/>
            <person name="Detter J."/>
        </authorList>
    </citation>
    <scope>NUCLEOTIDE SEQUENCE [LARGE SCALE GENOMIC DNA]</scope>
    <source>
        <strain evidence="19">ATCC 700841 / DSM 12885 / JCM 10246 / 7p75a</strain>
    </source>
</reference>
<keyword evidence="8 13" id="KW-0238">DNA-binding</keyword>
<keyword evidence="4 13" id="KW-0227">DNA damage</keyword>
<keyword evidence="7 13" id="KW-0067">ATP-binding</keyword>
<dbReference type="GO" id="GO:0005524">
    <property type="term" value="F:ATP binding"/>
    <property type="evidence" value="ECO:0007669"/>
    <property type="project" value="UniProtKB-UniRule"/>
</dbReference>
<dbReference type="GO" id="GO:0016787">
    <property type="term" value="F:hydrolase activity"/>
    <property type="evidence" value="ECO:0007669"/>
    <property type="project" value="UniProtKB-KW"/>
</dbReference>
<dbReference type="CDD" id="cd18810">
    <property type="entry name" value="SF2_C_TRCF"/>
    <property type="match status" value="1"/>
</dbReference>
<sequence length="1219" mass="135547">MTTLPAQDLTEDLLRLWQQLPEFPSLAGGVRRELPAQAVYGLAGPAAASLLAALAAATGRTLFIFTADQGAADALAADLRAWAPAEQVVVFPSIEVLPFEVLAASPELLALRLEALARIRQGPCLVVAPVGAVARRLPRPERWAAGLIDLEPGRVLDRDELLARLVAAGYQRAEQVDRPGEVAVRGGIVDVYPPAGEPVRIEFFGDEIDSLRRFDPGSQRSTETLARVRLVPARELVLDGPAWQQGLRALAGEIERLREQTRQRRGGAARQLLERLEQDLARLEAERPLDLAERYLPFFEPAMATLLDYAPGPALAVWVEPRNLEEAVADRERQWQERQADLLSRGEILPAQASLYLDEPGLWRALASRPVLYLSLLLRAPGQGPDPRQVYGITARPAPMFHGQWDLFEEEVRTWKRQQYRVLVVAGDGERAERLRRALDEADVVARLVPGLTLPAPGEVLVAPAALSEGFEVPALRWVVLTEREVLGRRVARRRSPTTAADRAETQALERLVDLKPGDYVVHVHHGIGRFLGLRTMEIQGVHRDYLTIQYAGGDRLYVPTDQIELVQKYVGAEGHQPRLAKLGSGEWNKVKQRVKESVRELAGELLALYAARQTLRGHAFGPDTPWQRQFEDAFPYQETPDQLEAIAAIKADMERPVPMDRLLVGDVGFGKTEVAMRAAFKAVQDGKQVAVLVPTTVLAYQHERTFKERFAPFPVTIRTLSRFASPAEQAEILTGLAQGTIDIVIGTHRLVQPDVRFKDLGLLIIDEEHRFGVAHKERLKQLKQNVDVLTLSATPIPRTLHMALAGIRDLSRIDTPPENRFPVQTFVVEWHESLVRDAIQRELRRGGQVFYVHNRVQSIQAVRRRLERLVPEARFAVAHGQMGEGELERVMVDFMAGKADVLVCTTIIESGLDMPNVNTLIVEDADRFGLAQLYQLRGRVGRSDRVAYAYFTYRRDKVLTEDAQKRLQAIKDFTELGAGFKLALRDLEIRGAGNLLGAEQHGFMLSVGFDLYAQLLEEAVAELRGRRRPARLKPVVDLVVDAHIPDSYIRDARQKIEFYKRVNLAETPADLAEVREALQDRYGPPPEPVRNLLALAEIRQLAARCGVFRIEQQGTRVDLEAVAPQAEPLARTCEALRPQLGRRLQPVRGRPAAFFRTDGLGEREVLTALRRFLRELVRHTPGGGGGPEGGEGEDAEKAAAGTPDEPAPATPVRGGVRS</sequence>
<dbReference type="GO" id="GO:0003678">
    <property type="term" value="F:DNA helicase activity"/>
    <property type="evidence" value="ECO:0007669"/>
    <property type="project" value="TreeGrafter"/>
</dbReference>
<feature type="coiled-coil region" evidence="14">
    <location>
        <begin position="266"/>
        <end position="293"/>
    </location>
</feature>
<dbReference type="PANTHER" id="PTHR47964">
    <property type="entry name" value="ATP-DEPENDENT DNA HELICASE HOMOLOG RECG, CHLOROPLASTIC"/>
    <property type="match status" value="1"/>
</dbReference>
<dbReference type="SUPFAM" id="SSF143517">
    <property type="entry name" value="TRCF domain-like"/>
    <property type="match status" value="1"/>
</dbReference>
<evidence type="ECO:0000313" key="18">
    <source>
        <dbReference type="EMBL" id="ADU50225.1"/>
    </source>
</evidence>
<keyword evidence="14" id="KW-0175">Coiled coil</keyword>
<evidence type="ECO:0000259" key="16">
    <source>
        <dbReference type="PROSITE" id="PS51192"/>
    </source>
</evidence>
<dbReference type="RefSeq" id="WP_013494530.1">
    <property type="nucleotide sequence ID" value="NC_014831.1"/>
</dbReference>
<dbReference type="InterPro" id="IPR001650">
    <property type="entry name" value="Helicase_C-like"/>
</dbReference>
<dbReference type="InterPro" id="IPR003711">
    <property type="entry name" value="CarD-like/TRCF_RID"/>
</dbReference>
<dbReference type="SMART" id="SM00487">
    <property type="entry name" value="DEXDc"/>
    <property type="match status" value="1"/>
</dbReference>
<dbReference type="NCBIfam" id="TIGR00580">
    <property type="entry name" value="mfd"/>
    <property type="match status" value="1"/>
</dbReference>
<dbReference type="AlphaFoldDB" id="E6SL23"/>
<comment type="similarity">
    <text evidence="10 13">In the N-terminal section; belongs to the UvrB family.</text>
</comment>
<evidence type="ECO:0000256" key="9">
    <source>
        <dbReference type="ARBA" id="ARBA00023204"/>
    </source>
</evidence>
<dbReference type="HAMAP" id="MF_00969">
    <property type="entry name" value="TRCF"/>
    <property type="match status" value="1"/>
</dbReference>
<dbReference type="InterPro" id="IPR047112">
    <property type="entry name" value="RecG/Mfd"/>
</dbReference>
<dbReference type="SMART" id="SM00982">
    <property type="entry name" value="TRCF"/>
    <property type="match status" value="1"/>
</dbReference>
<evidence type="ECO:0000313" key="19">
    <source>
        <dbReference type="Proteomes" id="UP000008915"/>
    </source>
</evidence>